<dbReference type="EMBL" id="JABURA010000003">
    <property type="protein sequence ID" value="NUB93672.1"/>
    <property type="molecule type" value="Genomic_DNA"/>
</dbReference>
<evidence type="ECO:0000259" key="4">
    <source>
        <dbReference type="Pfam" id="PF03328"/>
    </source>
</evidence>
<dbReference type="InterPro" id="IPR005000">
    <property type="entry name" value="Aldolase/citrate-lyase_domain"/>
</dbReference>
<evidence type="ECO:0000256" key="1">
    <source>
        <dbReference type="ARBA" id="ARBA00005568"/>
    </source>
</evidence>
<reference evidence="5" key="1">
    <citation type="submission" date="2020-06" db="EMBL/GenBank/DDBJ databases">
        <title>Haloterrigena sp. nov., an extremely halophilic archaeon isolated from a saline sediment.</title>
        <authorList>
            <person name="Liu B.-B."/>
        </authorList>
    </citation>
    <scope>NUCLEOTIDE SEQUENCE</scope>
    <source>
        <strain evidence="5">SYSU A121-1</strain>
    </source>
</reference>
<accession>A0A8J8KI23</accession>
<dbReference type="Pfam" id="PF03328">
    <property type="entry name" value="HpcH_HpaI"/>
    <property type="match status" value="1"/>
</dbReference>
<dbReference type="RefSeq" id="WP_174703327.1">
    <property type="nucleotide sequence ID" value="NZ_JABURA010000003.1"/>
</dbReference>
<dbReference type="GO" id="GO:0016832">
    <property type="term" value="F:aldehyde-lyase activity"/>
    <property type="evidence" value="ECO:0007669"/>
    <property type="project" value="TreeGrafter"/>
</dbReference>
<organism evidence="5 6">
    <name type="scientific">Haloterrigena gelatinilytica</name>
    <dbReference type="NCBI Taxonomy" id="2741724"/>
    <lineage>
        <taxon>Archaea</taxon>
        <taxon>Methanobacteriati</taxon>
        <taxon>Methanobacteriota</taxon>
        <taxon>Stenosarchaea group</taxon>
        <taxon>Halobacteria</taxon>
        <taxon>Halobacteriales</taxon>
        <taxon>Natrialbaceae</taxon>
        <taxon>Haloterrigena</taxon>
    </lineage>
</organism>
<sequence length="253" mass="27114">MTDDTAEPFQSGESATGNWISIGHPAVAEICSEGFDFVVIDMEHTDMGLETIGNMLRAVDDDAAPIVRVPLNDPGWIKRVLDLGVAGLMIPMIETAEQAEQAVDAMQYPPAGTRGVAPARASDYGRTFGEYFETADDELTTILQIETERGVENASDILAVDGVDAVIIGHGDLSASLGVFGEWESERFESALDSIVTTARDHDTAVGMLATDRESIHRWTDAGVDFLIAGADIAYLSEGSDAARAEFEDLVDN</sequence>
<comment type="caution">
    <text evidence="5">The sequence shown here is derived from an EMBL/GenBank/DDBJ whole genome shotgun (WGS) entry which is preliminary data.</text>
</comment>
<dbReference type="InterPro" id="IPR015813">
    <property type="entry name" value="Pyrv/PenolPyrv_kinase-like_dom"/>
</dbReference>
<evidence type="ECO:0000256" key="2">
    <source>
        <dbReference type="ARBA" id="ARBA00022723"/>
    </source>
</evidence>
<dbReference type="InterPro" id="IPR050251">
    <property type="entry name" value="HpcH-HpaI_aldolase"/>
</dbReference>
<protein>
    <submittedName>
        <fullName evidence="5">Aldolase</fullName>
    </submittedName>
</protein>
<evidence type="ECO:0000313" key="5">
    <source>
        <dbReference type="EMBL" id="NUB93672.1"/>
    </source>
</evidence>
<dbReference type="InterPro" id="IPR040442">
    <property type="entry name" value="Pyrv_kinase-like_dom_sf"/>
</dbReference>
<gene>
    <name evidence="5" type="ORF">HT576_22085</name>
</gene>
<feature type="domain" description="HpcH/HpaI aldolase/citrate lyase" evidence="4">
    <location>
        <begin position="18"/>
        <end position="233"/>
    </location>
</feature>
<dbReference type="GO" id="GO:0046872">
    <property type="term" value="F:metal ion binding"/>
    <property type="evidence" value="ECO:0007669"/>
    <property type="project" value="UniProtKB-KW"/>
</dbReference>
<dbReference type="GO" id="GO:0005737">
    <property type="term" value="C:cytoplasm"/>
    <property type="evidence" value="ECO:0007669"/>
    <property type="project" value="TreeGrafter"/>
</dbReference>
<dbReference type="SUPFAM" id="SSF51621">
    <property type="entry name" value="Phosphoenolpyruvate/pyruvate domain"/>
    <property type="match status" value="1"/>
</dbReference>
<evidence type="ECO:0000256" key="3">
    <source>
        <dbReference type="ARBA" id="ARBA00023239"/>
    </source>
</evidence>
<proteinExistence type="inferred from homology"/>
<dbReference type="AlphaFoldDB" id="A0A8J8KI23"/>
<dbReference type="PANTHER" id="PTHR30502">
    <property type="entry name" value="2-KETO-3-DEOXY-L-RHAMNONATE ALDOLASE"/>
    <property type="match status" value="1"/>
</dbReference>
<dbReference type="Proteomes" id="UP000728647">
    <property type="component" value="Unassembled WGS sequence"/>
</dbReference>
<dbReference type="OrthoDB" id="142679at2157"/>
<evidence type="ECO:0000313" key="6">
    <source>
        <dbReference type="Proteomes" id="UP000728647"/>
    </source>
</evidence>
<comment type="similarity">
    <text evidence="1">Belongs to the HpcH/HpaI aldolase family.</text>
</comment>
<dbReference type="Gene3D" id="3.20.20.60">
    <property type="entry name" value="Phosphoenolpyruvate-binding domains"/>
    <property type="match status" value="1"/>
</dbReference>
<keyword evidence="2" id="KW-0479">Metal-binding</keyword>
<keyword evidence="3" id="KW-0456">Lyase</keyword>
<name>A0A8J8KI23_9EURY</name>
<dbReference type="PANTHER" id="PTHR30502:SF0">
    <property type="entry name" value="PHOSPHOENOLPYRUVATE CARBOXYLASE FAMILY PROTEIN"/>
    <property type="match status" value="1"/>
</dbReference>